<gene>
    <name evidence="1" type="ORF">BDN72DRAFT_906857</name>
</gene>
<sequence length="437" mass="49507">MDNPQAAFESRPVANTIGAFVSDHDDAIHLFNARLPFWFIQFQYGLLDHNILVVVPLTAPETILEMQAHVGQRHIFKGEARSMDKVKALRVEGLTRTLSADPFRLTPAAQAQIRASEPDSRRARPSGSKLRSRSASPPQRSHQSSDKKRSTAKRQPEAQITPDLFRALSPHHYLPDRMDTWESALRDVDLNRTNLVSQHLRTEDDNKTMFPQPRVFLGPGSDRVNRYLSTWSAIRQACIYRVIVSGSQPVPLSTQEWRDVLYTAGNPTLARLLREIFKEPFSDCQVDYGSLSLTPVTLLPLPTIRRMMWELFELNFRWDLKSLDGRAQSQGIHPLLHEENLQNVLATSGLFAFDATHSSSGLASPSLQERLPALRGLRKLVQDWNGTHPAILDQVQDNFESADEILALETAIAKYICQMFFNYFGRPITIPFHLPPS</sequence>
<reference evidence="1 2" key="1">
    <citation type="journal article" date="2019" name="Nat. Ecol. Evol.">
        <title>Megaphylogeny resolves global patterns of mushroom evolution.</title>
        <authorList>
            <person name="Varga T."/>
            <person name="Krizsan K."/>
            <person name="Foldi C."/>
            <person name="Dima B."/>
            <person name="Sanchez-Garcia M."/>
            <person name="Sanchez-Ramirez S."/>
            <person name="Szollosi G.J."/>
            <person name="Szarkandi J.G."/>
            <person name="Papp V."/>
            <person name="Albert L."/>
            <person name="Andreopoulos W."/>
            <person name="Angelini C."/>
            <person name="Antonin V."/>
            <person name="Barry K.W."/>
            <person name="Bougher N.L."/>
            <person name="Buchanan P."/>
            <person name="Buyck B."/>
            <person name="Bense V."/>
            <person name="Catcheside P."/>
            <person name="Chovatia M."/>
            <person name="Cooper J."/>
            <person name="Damon W."/>
            <person name="Desjardin D."/>
            <person name="Finy P."/>
            <person name="Geml J."/>
            <person name="Haridas S."/>
            <person name="Hughes K."/>
            <person name="Justo A."/>
            <person name="Karasinski D."/>
            <person name="Kautmanova I."/>
            <person name="Kiss B."/>
            <person name="Kocsube S."/>
            <person name="Kotiranta H."/>
            <person name="LaButti K.M."/>
            <person name="Lechner B.E."/>
            <person name="Liimatainen K."/>
            <person name="Lipzen A."/>
            <person name="Lukacs Z."/>
            <person name="Mihaltcheva S."/>
            <person name="Morgado L.N."/>
            <person name="Niskanen T."/>
            <person name="Noordeloos M.E."/>
            <person name="Ohm R.A."/>
            <person name="Ortiz-Santana B."/>
            <person name="Ovrebo C."/>
            <person name="Racz N."/>
            <person name="Riley R."/>
            <person name="Savchenko A."/>
            <person name="Shiryaev A."/>
            <person name="Soop K."/>
            <person name="Spirin V."/>
            <person name="Szebenyi C."/>
            <person name="Tomsovsky M."/>
            <person name="Tulloss R.E."/>
            <person name="Uehling J."/>
            <person name="Grigoriev I.V."/>
            <person name="Vagvolgyi C."/>
            <person name="Papp T."/>
            <person name="Martin F.M."/>
            <person name="Miettinen O."/>
            <person name="Hibbett D.S."/>
            <person name="Nagy L.G."/>
        </authorList>
    </citation>
    <scope>NUCLEOTIDE SEQUENCE [LARGE SCALE GENOMIC DNA]</scope>
    <source>
        <strain evidence="1 2">NL-1719</strain>
    </source>
</reference>
<dbReference type="EMBL" id="ML209454">
    <property type="protein sequence ID" value="TFK58314.1"/>
    <property type="molecule type" value="Genomic_DNA"/>
</dbReference>
<keyword evidence="2" id="KW-1185">Reference proteome</keyword>
<evidence type="ECO:0000313" key="1">
    <source>
        <dbReference type="EMBL" id="TFK58314.1"/>
    </source>
</evidence>
<organism evidence="1 2">
    <name type="scientific">Pluteus cervinus</name>
    <dbReference type="NCBI Taxonomy" id="181527"/>
    <lineage>
        <taxon>Eukaryota</taxon>
        <taxon>Fungi</taxon>
        <taxon>Dikarya</taxon>
        <taxon>Basidiomycota</taxon>
        <taxon>Agaricomycotina</taxon>
        <taxon>Agaricomycetes</taxon>
        <taxon>Agaricomycetidae</taxon>
        <taxon>Agaricales</taxon>
        <taxon>Pluteineae</taxon>
        <taxon>Pluteaceae</taxon>
        <taxon>Pluteus</taxon>
    </lineage>
</organism>
<accession>A0ACD2ZY11</accession>
<proteinExistence type="predicted"/>
<protein>
    <submittedName>
        <fullName evidence="1">Uncharacterized protein</fullName>
    </submittedName>
</protein>
<evidence type="ECO:0000313" key="2">
    <source>
        <dbReference type="Proteomes" id="UP000308600"/>
    </source>
</evidence>
<dbReference type="Proteomes" id="UP000308600">
    <property type="component" value="Unassembled WGS sequence"/>
</dbReference>
<name>A0ACD2ZY11_9AGAR</name>